<dbReference type="SMART" id="SM00986">
    <property type="entry name" value="UDG"/>
    <property type="match status" value="1"/>
</dbReference>
<dbReference type="Pfam" id="PF03167">
    <property type="entry name" value="UDG"/>
    <property type="match status" value="1"/>
</dbReference>
<dbReference type="SUPFAM" id="SSF52141">
    <property type="entry name" value="Uracil-DNA glycosylase-like"/>
    <property type="match status" value="1"/>
</dbReference>
<dbReference type="Gene3D" id="3.40.470.10">
    <property type="entry name" value="Uracil-DNA glycosylase-like domain"/>
    <property type="match status" value="1"/>
</dbReference>
<dbReference type="PANTHER" id="PTHR12159:SF9">
    <property type="entry name" value="G_T MISMATCH-SPECIFIC THYMINE DNA GLYCOSYLASE"/>
    <property type="match status" value="1"/>
</dbReference>
<keyword evidence="3" id="KW-0234">DNA repair</keyword>
<dbReference type="PANTHER" id="PTHR12159">
    <property type="entry name" value="G/T AND G/U MISMATCH-SPECIFIC DNA GLYCOSYLASE"/>
    <property type="match status" value="1"/>
</dbReference>
<dbReference type="Proteomes" id="UP000570678">
    <property type="component" value="Unassembled WGS sequence"/>
</dbReference>
<evidence type="ECO:0000313" key="5">
    <source>
        <dbReference type="EMBL" id="NKY54755.1"/>
    </source>
</evidence>
<comment type="caution">
    <text evidence="5">The sequence shown here is derived from an EMBL/GenBank/DDBJ whole genome shotgun (WGS) entry which is preliminary data.</text>
</comment>
<name>A0A846Y8J9_9NOCA</name>
<proteinExistence type="predicted"/>
<keyword evidence="5" id="KW-0326">Glycosidase</keyword>
<evidence type="ECO:0000256" key="1">
    <source>
        <dbReference type="ARBA" id="ARBA00022763"/>
    </source>
</evidence>
<dbReference type="GO" id="GO:0008263">
    <property type="term" value="F:pyrimidine-specific mismatch base pair DNA N-glycosylase activity"/>
    <property type="evidence" value="ECO:0007669"/>
    <property type="project" value="TreeGrafter"/>
</dbReference>
<organism evidence="5 6">
    <name type="scientific">Nocardia flavorosea</name>
    <dbReference type="NCBI Taxonomy" id="53429"/>
    <lineage>
        <taxon>Bacteria</taxon>
        <taxon>Bacillati</taxon>
        <taxon>Actinomycetota</taxon>
        <taxon>Actinomycetes</taxon>
        <taxon>Mycobacteriales</taxon>
        <taxon>Nocardiaceae</taxon>
        <taxon>Nocardia</taxon>
    </lineage>
</organism>
<dbReference type="InterPro" id="IPR005122">
    <property type="entry name" value="Uracil-DNA_glycosylase-like"/>
</dbReference>
<dbReference type="GO" id="GO:0004844">
    <property type="term" value="F:uracil DNA N-glycosylase activity"/>
    <property type="evidence" value="ECO:0007669"/>
    <property type="project" value="TreeGrafter"/>
</dbReference>
<keyword evidence="1" id="KW-0227">DNA damage</keyword>
<evidence type="ECO:0000313" key="6">
    <source>
        <dbReference type="Proteomes" id="UP000570678"/>
    </source>
</evidence>
<dbReference type="CDD" id="cd10028">
    <property type="entry name" value="UDG-F2_TDG_MUG"/>
    <property type="match status" value="1"/>
</dbReference>
<evidence type="ECO:0000259" key="4">
    <source>
        <dbReference type="SMART" id="SM00986"/>
    </source>
</evidence>
<dbReference type="RefSeq" id="WP_062970954.1">
    <property type="nucleotide sequence ID" value="NZ_JAAXOT010000001.1"/>
</dbReference>
<gene>
    <name evidence="5" type="primary">mug</name>
    <name evidence="5" type="ORF">HGA15_00975</name>
</gene>
<dbReference type="AlphaFoldDB" id="A0A846Y8J9"/>
<dbReference type="EC" id="3.2.2.28" evidence="5"/>
<keyword evidence="2 5" id="KW-0378">Hydrolase</keyword>
<keyword evidence="6" id="KW-1185">Reference proteome</keyword>
<dbReference type="InterPro" id="IPR015637">
    <property type="entry name" value="MUG/TDG"/>
</dbReference>
<dbReference type="EMBL" id="JAAXOT010000001">
    <property type="protein sequence ID" value="NKY54755.1"/>
    <property type="molecule type" value="Genomic_DNA"/>
</dbReference>
<dbReference type="SMART" id="SM00987">
    <property type="entry name" value="UreE_C"/>
    <property type="match status" value="1"/>
</dbReference>
<evidence type="ECO:0000256" key="2">
    <source>
        <dbReference type="ARBA" id="ARBA00022801"/>
    </source>
</evidence>
<feature type="domain" description="Uracil-DNA glycosylase-like" evidence="4">
    <location>
        <begin position="23"/>
        <end position="181"/>
    </location>
</feature>
<protein>
    <submittedName>
        <fullName evidence="5">G/U mismatch-specific DNA glycosylase</fullName>
        <ecNumber evidence="5">3.2.2.28</ecNumber>
    </submittedName>
</protein>
<sequence length="185" mass="20029">MARSAAYRPSPAELAAAEGATVPDVLAADLRVLFCGINPGLWSGATGHHFARPGNRFWPALFRSGFTPRLFRPDEEAELLELGLGITNVVPRTTAKAAELTAQELRDGGCNLSDRVRKYRPQVLAVLGLGAYRTAFARPRTTVGRQPDPLGETEVWVLPNPSGLNAHYTLDALAAELRTLRTALE</sequence>
<dbReference type="GO" id="GO:0006285">
    <property type="term" value="P:base-excision repair, AP site formation"/>
    <property type="evidence" value="ECO:0007669"/>
    <property type="project" value="InterPro"/>
</dbReference>
<accession>A0A846Y8J9</accession>
<evidence type="ECO:0000256" key="3">
    <source>
        <dbReference type="ARBA" id="ARBA00023204"/>
    </source>
</evidence>
<dbReference type="NCBIfam" id="NF007570">
    <property type="entry name" value="PRK10201.1"/>
    <property type="match status" value="1"/>
</dbReference>
<dbReference type="InterPro" id="IPR036895">
    <property type="entry name" value="Uracil-DNA_glycosylase-like_sf"/>
</dbReference>
<reference evidence="5 6" key="1">
    <citation type="submission" date="2020-04" db="EMBL/GenBank/DDBJ databases">
        <title>MicrobeNet Type strains.</title>
        <authorList>
            <person name="Nicholson A.C."/>
        </authorList>
    </citation>
    <scope>NUCLEOTIDE SEQUENCE [LARGE SCALE GENOMIC DNA]</scope>
    <source>
        <strain evidence="5 6">JCM 3332</strain>
    </source>
</reference>